<dbReference type="InterPro" id="IPR008201">
    <property type="entry name" value="HepT-like"/>
</dbReference>
<dbReference type="Pfam" id="PF01934">
    <property type="entry name" value="HepT-like"/>
    <property type="match status" value="1"/>
</dbReference>
<dbReference type="PANTHER" id="PTHR33397">
    <property type="entry name" value="UPF0331 PROTEIN YUTE"/>
    <property type="match status" value="1"/>
</dbReference>
<keyword evidence="2" id="KW-0540">Nuclease</keyword>
<dbReference type="GO" id="GO:0110001">
    <property type="term" value="C:toxin-antitoxin complex"/>
    <property type="evidence" value="ECO:0007669"/>
    <property type="project" value="InterPro"/>
</dbReference>
<keyword evidence="6" id="KW-1185">Reference proteome</keyword>
<dbReference type="NCBIfam" id="NF047751">
    <property type="entry name" value="HepT_toxin"/>
    <property type="match status" value="1"/>
</dbReference>
<dbReference type="RefSeq" id="WP_078664315.1">
    <property type="nucleotide sequence ID" value="NZ_FUXM01000001.1"/>
</dbReference>
<evidence type="ECO:0000313" key="5">
    <source>
        <dbReference type="EMBL" id="SJZ53054.1"/>
    </source>
</evidence>
<dbReference type="GO" id="GO:0016787">
    <property type="term" value="F:hydrolase activity"/>
    <property type="evidence" value="ECO:0007669"/>
    <property type="project" value="UniProtKB-KW"/>
</dbReference>
<dbReference type="Gene3D" id="1.20.120.580">
    <property type="entry name" value="bsu32300-like"/>
    <property type="match status" value="1"/>
</dbReference>
<evidence type="ECO:0000256" key="3">
    <source>
        <dbReference type="ARBA" id="ARBA00022801"/>
    </source>
</evidence>
<protein>
    <submittedName>
        <fullName evidence="5">Uncharacterized conserved protein YutE, UPF0331/DUF86 family</fullName>
    </submittedName>
</protein>
<name>A0A1T4LF07_9FIRM</name>
<keyword evidence="3" id="KW-0378">Hydrolase</keyword>
<evidence type="ECO:0000256" key="1">
    <source>
        <dbReference type="ARBA" id="ARBA00022649"/>
    </source>
</evidence>
<accession>A0A1T4LF07</accession>
<dbReference type="InterPro" id="IPR052379">
    <property type="entry name" value="Type_VII_TA_RNase"/>
</dbReference>
<reference evidence="6" key="1">
    <citation type="submission" date="2017-02" db="EMBL/GenBank/DDBJ databases">
        <authorList>
            <person name="Varghese N."/>
            <person name="Submissions S."/>
        </authorList>
    </citation>
    <scope>NUCLEOTIDE SEQUENCE [LARGE SCALE GENOMIC DNA]</scope>
    <source>
        <strain evidence="6">DSM 16521</strain>
    </source>
</reference>
<evidence type="ECO:0000256" key="4">
    <source>
        <dbReference type="ARBA" id="ARBA00024207"/>
    </source>
</evidence>
<sequence>MVRREVLAKRLEQLNLSIEKINRYRYLTDEEFLADEIAQDVVEYNLFIAINMIVDMATHIVVDNNMGRPQKMADAFDILYREKLISKQQKDIFQKMVGFRNILSHEYLKIDKKIVFAIMKKHLDDFKNFILMVNENFMPKQEL</sequence>
<gene>
    <name evidence="5" type="ORF">SAMN02745885_00167</name>
</gene>
<organism evidence="5 6">
    <name type="scientific">Carboxydocella sporoproducens DSM 16521</name>
    <dbReference type="NCBI Taxonomy" id="1121270"/>
    <lineage>
        <taxon>Bacteria</taxon>
        <taxon>Bacillati</taxon>
        <taxon>Bacillota</taxon>
        <taxon>Clostridia</taxon>
        <taxon>Eubacteriales</taxon>
        <taxon>Clostridiales Family XVI. Incertae Sedis</taxon>
        <taxon>Carboxydocella</taxon>
    </lineage>
</organism>
<dbReference type="EMBL" id="FUXM01000001">
    <property type="protein sequence ID" value="SJZ53054.1"/>
    <property type="molecule type" value="Genomic_DNA"/>
</dbReference>
<dbReference type="GO" id="GO:0004540">
    <property type="term" value="F:RNA nuclease activity"/>
    <property type="evidence" value="ECO:0007669"/>
    <property type="project" value="InterPro"/>
</dbReference>
<comment type="similarity">
    <text evidence="4">Belongs to the HepT RNase toxin family.</text>
</comment>
<keyword evidence="1" id="KW-1277">Toxin-antitoxin system</keyword>
<evidence type="ECO:0000313" key="6">
    <source>
        <dbReference type="Proteomes" id="UP000189933"/>
    </source>
</evidence>
<evidence type="ECO:0000256" key="2">
    <source>
        <dbReference type="ARBA" id="ARBA00022722"/>
    </source>
</evidence>
<dbReference type="AlphaFoldDB" id="A0A1T4LF07"/>
<proteinExistence type="inferred from homology"/>
<dbReference type="Proteomes" id="UP000189933">
    <property type="component" value="Unassembled WGS sequence"/>
</dbReference>
<dbReference type="InterPro" id="IPR037038">
    <property type="entry name" value="HepT-like_sf"/>
</dbReference>
<dbReference type="PANTHER" id="PTHR33397:SF5">
    <property type="entry name" value="RNASE YUTE-RELATED"/>
    <property type="match status" value="1"/>
</dbReference>
<dbReference type="OrthoDB" id="9796612at2"/>